<organism evidence="7 8">
    <name type="scientific">Brevibacterium epidermidis</name>
    <dbReference type="NCBI Taxonomy" id="1698"/>
    <lineage>
        <taxon>Bacteria</taxon>
        <taxon>Bacillati</taxon>
        <taxon>Actinomycetota</taxon>
        <taxon>Actinomycetes</taxon>
        <taxon>Micrococcales</taxon>
        <taxon>Brevibacteriaceae</taxon>
        <taxon>Brevibacterium</taxon>
    </lineage>
</organism>
<evidence type="ECO:0000259" key="5">
    <source>
        <dbReference type="Pfam" id="PF08281"/>
    </source>
</evidence>
<dbReference type="InterPro" id="IPR036388">
    <property type="entry name" value="WH-like_DNA-bd_sf"/>
</dbReference>
<dbReference type="Gene3D" id="1.10.10.10">
    <property type="entry name" value="Winged helix-like DNA-binding domain superfamily/Winged helix DNA-binding domain"/>
    <property type="match status" value="1"/>
</dbReference>
<evidence type="ECO:0000256" key="1">
    <source>
        <dbReference type="ARBA" id="ARBA00010641"/>
    </source>
</evidence>
<protein>
    <submittedName>
        <fullName evidence="7">RNA polymerase sigma factor (Sigma-70 family)</fullName>
    </submittedName>
</protein>
<dbReference type="InterPro" id="IPR013249">
    <property type="entry name" value="RNA_pol_sigma70_r4_t2"/>
</dbReference>
<dbReference type="PANTHER" id="PTHR47756">
    <property type="entry name" value="BLL6612 PROTEIN-RELATED"/>
    <property type="match status" value="1"/>
</dbReference>
<comment type="similarity">
    <text evidence="1">Belongs to the sigma-70 factor family. ECF subfamily.</text>
</comment>
<feature type="domain" description="RNA polymerase sigma factor 70 region 4 type 2" evidence="5">
    <location>
        <begin position="133"/>
        <end position="170"/>
    </location>
</feature>
<reference evidence="7 8" key="1">
    <citation type="submission" date="2024-07" db="EMBL/GenBank/DDBJ databases">
        <title>Mealworm larvae gut microbial communities from Newark, Delaware, USA.</title>
        <authorList>
            <person name="Blenner M."/>
        </authorList>
    </citation>
    <scope>NUCLEOTIDE SEQUENCE [LARGE SCALE GENOMIC DNA]</scope>
    <source>
        <strain evidence="7 8">UD i117</strain>
    </source>
</reference>
<feature type="domain" description="DUF6596" evidence="6">
    <location>
        <begin position="189"/>
        <end position="286"/>
    </location>
</feature>
<name>A0ABV4EH63_BREEP</name>
<accession>A0ABV4EH63</accession>
<dbReference type="PANTHER" id="PTHR47756:SF2">
    <property type="entry name" value="BLL6612 PROTEIN"/>
    <property type="match status" value="1"/>
</dbReference>
<keyword evidence="2" id="KW-0805">Transcription regulation</keyword>
<dbReference type="InterPro" id="IPR013324">
    <property type="entry name" value="RNA_pol_sigma_r3/r4-like"/>
</dbReference>
<proteinExistence type="inferred from homology"/>
<dbReference type="RefSeq" id="WP_370035155.1">
    <property type="nucleotide sequence ID" value="NZ_JBGBYS010000003.1"/>
</dbReference>
<dbReference type="Pfam" id="PF08281">
    <property type="entry name" value="Sigma70_r4_2"/>
    <property type="match status" value="1"/>
</dbReference>
<dbReference type="InterPro" id="IPR014284">
    <property type="entry name" value="RNA_pol_sigma-70_dom"/>
</dbReference>
<dbReference type="SUPFAM" id="SSF88659">
    <property type="entry name" value="Sigma3 and sigma4 domains of RNA polymerase sigma factors"/>
    <property type="match status" value="1"/>
</dbReference>
<dbReference type="NCBIfam" id="TIGR02937">
    <property type="entry name" value="sigma70-ECF"/>
    <property type="match status" value="1"/>
</dbReference>
<keyword evidence="4" id="KW-0804">Transcription</keyword>
<dbReference type="Proteomes" id="UP001565435">
    <property type="component" value="Unassembled WGS sequence"/>
</dbReference>
<dbReference type="InterPro" id="IPR013325">
    <property type="entry name" value="RNA_pol_sigma_r2"/>
</dbReference>
<evidence type="ECO:0000256" key="3">
    <source>
        <dbReference type="ARBA" id="ARBA00023082"/>
    </source>
</evidence>
<dbReference type="SUPFAM" id="SSF88946">
    <property type="entry name" value="Sigma2 domain of RNA polymerase sigma factors"/>
    <property type="match status" value="1"/>
</dbReference>
<dbReference type="Pfam" id="PF20239">
    <property type="entry name" value="DUF6596"/>
    <property type="match status" value="1"/>
</dbReference>
<sequence length="420" mass="44969">MTEPAEITDPAERAMILSEDGWGRIIALIAAADGDISGAEDALSTALERAVTAWRAQGPPSNPEGWLYRVALNARRDVWRSAAARTSTALDEETIDRIDAGTDPAHHDPDALPDRRLELLAACAHPDIDPPARPLLMLSAVMGMTAKQIAAAMALPAATVSARLTRAKKRVAGLGVAFGSPDRLDLESRLPDVHETIYGAFAIEWTQAAAQPREGMIGEALYLSRLVAELCPGDGESHGLAALIHLSAARFPARRRGDGRFVPLSDQNPDRWDGTLTEAGERHLVEVHRCGHVGRFGLEAAIQLLHMAGIRTGSTDWPMLLRLHDDLAQVAPSLGGSVSRAAVLAEVDGPEAGLAAIDALGFDPDGQDDKRVSAFQPAWVLRAHLLTRLGRTDEAATARRRALDLTTDPAEREYLSAGLT</sequence>
<evidence type="ECO:0000313" key="7">
    <source>
        <dbReference type="EMBL" id="MEY9257805.1"/>
    </source>
</evidence>
<evidence type="ECO:0000259" key="6">
    <source>
        <dbReference type="Pfam" id="PF20239"/>
    </source>
</evidence>
<gene>
    <name evidence="7" type="ORF">ABH903_000815</name>
</gene>
<dbReference type="InterPro" id="IPR046531">
    <property type="entry name" value="DUF6596"/>
</dbReference>
<comment type="caution">
    <text evidence="7">The sequence shown here is derived from an EMBL/GenBank/DDBJ whole genome shotgun (WGS) entry which is preliminary data.</text>
</comment>
<dbReference type="Gene3D" id="1.10.1740.10">
    <property type="match status" value="1"/>
</dbReference>
<evidence type="ECO:0000256" key="2">
    <source>
        <dbReference type="ARBA" id="ARBA00023015"/>
    </source>
</evidence>
<evidence type="ECO:0000256" key="4">
    <source>
        <dbReference type="ARBA" id="ARBA00023163"/>
    </source>
</evidence>
<keyword evidence="8" id="KW-1185">Reference proteome</keyword>
<evidence type="ECO:0000313" key="8">
    <source>
        <dbReference type="Proteomes" id="UP001565435"/>
    </source>
</evidence>
<dbReference type="EMBL" id="JBGBYS010000003">
    <property type="protein sequence ID" value="MEY9257805.1"/>
    <property type="molecule type" value="Genomic_DNA"/>
</dbReference>
<keyword evidence="3" id="KW-0731">Sigma factor</keyword>